<dbReference type="InterPro" id="IPR036259">
    <property type="entry name" value="MFS_trans_sf"/>
</dbReference>
<accession>A0A7S1WF62</accession>
<evidence type="ECO:0000256" key="6">
    <source>
        <dbReference type="SAM" id="Phobius"/>
    </source>
</evidence>
<proteinExistence type="predicted"/>
<evidence type="ECO:0000256" key="1">
    <source>
        <dbReference type="ARBA" id="ARBA00004141"/>
    </source>
</evidence>
<feature type="transmembrane region" description="Helical" evidence="6">
    <location>
        <begin position="20"/>
        <end position="44"/>
    </location>
</feature>
<evidence type="ECO:0000256" key="4">
    <source>
        <dbReference type="ARBA" id="ARBA00022989"/>
    </source>
</evidence>
<protein>
    <recommendedName>
        <fullName evidence="7">Major facilitator superfamily (MFS) profile domain-containing protein</fullName>
    </recommendedName>
</protein>
<evidence type="ECO:0000256" key="3">
    <source>
        <dbReference type="ARBA" id="ARBA00022692"/>
    </source>
</evidence>
<comment type="subcellular location">
    <subcellularLocation>
        <location evidence="1">Membrane</location>
        <topology evidence="1">Multi-pass membrane protein</topology>
    </subcellularLocation>
</comment>
<dbReference type="InterPro" id="IPR020846">
    <property type="entry name" value="MFS_dom"/>
</dbReference>
<evidence type="ECO:0000259" key="7">
    <source>
        <dbReference type="PROSITE" id="PS50850"/>
    </source>
</evidence>
<evidence type="ECO:0000313" key="8">
    <source>
        <dbReference type="EMBL" id="CAD9165042.1"/>
    </source>
</evidence>
<feature type="transmembrane region" description="Helical" evidence="6">
    <location>
        <begin position="237"/>
        <end position="256"/>
    </location>
</feature>
<feature type="transmembrane region" description="Helical" evidence="6">
    <location>
        <begin position="143"/>
        <end position="164"/>
    </location>
</feature>
<keyword evidence="5 6" id="KW-0472">Membrane</keyword>
<feature type="transmembrane region" description="Helical" evidence="6">
    <location>
        <begin position="205"/>
        <end position="225"/>
    </location>
</feature>
<dbReference type="Gene3D" id="1.20.1250.20">
    <property type="entry name" value="MFS general substrate transporter like domains"/>
    <property type="match status" value="1"/>
</dbReference>
<reference evidence="8" key="1">
    <citation type="submission" date="2021-01" db="EMBL/GenBank/DDBJ databases">
        <authorList>
            <person name="Corre E."/>
            <person name="Pelletier E."/>
            <person name="Niang G."/>
            <person name="Scheremetjew M."/>
            <person name="Finn R."/>
            <person name="Kale V."/>
            <person name="Holt S."/>
            <person name="Cochrane G."/>
            <person name="Meng A."/>
            <person name="Brown T."/>
            <person name="Cohen L."/>
        </authorList>
    </citation>
    <scope>NUCLEOTIDE SEQUENCE</scope>
    <source>
        <strain evidence="8">OF101</strain>
    </source>
</reference>
<evidence type="ECO:0000256" key="5">
    <source>
        <dbReference type="ARBA" id="ARBA00023136"/>
    </source>
</evidence>
<evidence type="ECO:0000256" key="2">
    <source>
        <dbReference type="ARBA" id="ARBA00022448"/>
    </source>
</evidence>
<dbReference type="GO" id="GO:0016020">
    <property type="term" value="C:membrane"/>
    <property type="evidence" value="ECO:0007669"/>
    <property type="project" value="UniProtKB-SubCell"/>
</dbReference>
<sequence>MGMILAFLGNFTMVGIQNDWRWMLALGGALPAIALPCLLMGLALESPRFLLMNGRQKEAEAALSALVDEEEAEETLAKWSGELKATKAVAAGFLGALWPEDRLVRKALFVGIGVLVFQLASGVNLLSAYAGTVMASEVGPRNAHFAMMLIAVSRSLCCIPAVLLNDTWGRRPLLLASCTGMTIALVSLSAFYLSGLPVLPWKFVAFIFFINSFSPGLGAVSYVYAGEVMDNSVRSKGLSVAIFLARMLAAVEVLAFPAVRDHLGEGGTFLILAGFGVLTWFFLFFFAVETKGVKLESISLCFADGPSAGSCDDTAPESSHG</sequence>
<keyword evidence="3 6" id="KW-0812">Transmembrane</keyword>
<dbReference type="Pfam" id="PF00083">
    <property type="entry name" value="Sugar_tr"/>
    <property type="match status" value="1"/>
</dbReference>
<dbReference type="PROSITE" id="PS50850">
    <property type="entry name" value="MFS"/>
    <property type="match status" value="1"/>
</dbReference>
<dbReference type="AlphaFoldDB" id="A0A7S1WF62"/>
<dbReference type="PANTHER" id="PTHR48020:SF12">
    <property type="entry name" value="PROTON MYO-INOSITOL COTRANSPORTER"/>
    <property type="match status" value="1"/>
</dbReference>
<keyword evidence="2" id="KW-0813">Transport</keyword>
<dbReference type="EMBL" id="HBGE01069763">
    <property type="protein sequence ID" value="CAD9165042.1"/>
    <property type="molecule type" value="Transcribed_RNA"/>
</dbReference>
<feature type="transmembrane region" description="Helical" evidence="6">
    <location>
        <begin position="268"/>
        <end position="288"/>
    </location>
</feature>
<feature type="transmembrane region" description="Helical" evidence="6">
    <location>
        <begin position="173"/>
        <end position="193"/>
    </location>
</feature>
<dbReference type="InterPro" id="IPR005828">
    <property type="entry name" value="MFS_sugar_transport-like"/>
</dbReference>
<dbReference type="SUPFAM" id="SSF103473">
    <property type="entry name" value="MFS general substrate transporter"/>
    <property type="match status" value="1"/>
</dbReference>
<organism evidence="8">
    <name type="scientific">Alexandrium catenella</name>
    <name type="common">Red tide dinoflagellate</name>
    <name type="synonym">Gonyaulax catenella</name>
    <dbReference type="NCBI Taxonomy" id="2925"/>
    <lineage>
        <taxon>Eukaryota</taxon>
        <taxon>Sar</taxon>
        <taxon>Alveolata</taxon>
        <taxon>Dinophyceae</taxon>
        <taxon>Gonyaulacales</taxon>
        <taxon>Pyrocystaceae</taxon>
        <taxon>Alexandrium</taxon>
    </lineage>
</organism>
<dbReference type="PANTHER" id="PTHR48020">
    <property type="entry name" value="PROTON MYO-INOSITOL COTRANSPORTER"/>
    <property type="match status" value="1"/>
</dbReference>
<feature type="transmembrane region" description="Helical" evidence="6">
    <location>
        <begin position="107"/>
        <end position="131"/>
    </location>
</feature>
<name>A0A7S1WF62_ALECA</name>
<dbReference type="GO" id="GO:0022857">
    <property type="term" value="F:transmembrane transporter activity"/>
    <property type="evidence" value="ECO:0007669"/>
    <property type="project" value="InterPro"/>
</dbReference>
<feature type="domain" description="Major facilitator superfamily (MFS) profile" evidence="7">
    <location>
        <begin position="1"/>
        <end position="291"/>
    </location>
</feature>
<keyword evidence="4 6" id="KW-1133">Transmembrane helix</keyword>
<gene>
    <name evidence="8" type="ORF">ACAT0790_LOCUS41808</name>
</gene>
<dbReference type="InterPro" id="IPR050814">
    <property type="entry name" value="Myo-inositol_Transporter"/>
</dbReference>